<evidence type="ECO:0000313" key="3">
    <source>
        <dbReference type="EMBL" id="PAV56982.1"/>
    </source>
</evidence>
<dbReference type="AlphaFoldDB" id="A0A2A2J678"/>
<accession>A0A2A2J678</accession>
<reference evidence="3 4" key="1">
    <citation type="journal article" date="2017" name="Curr. Biol.">
        <title>Genome architecture and evolution of a unichromosomal asexual nematode.</title>
        <authorList>
            <person name="Fradin H."/>
            <person name="Zegar C."/>
            <person name="Gutwein M."/>
            <person name="Lucas J."/>
            <person name="Kovtun M."/>
            <person name="Corcoran D."/>
            <person name="Baugh L.R."/>
            <person name="Kiontke K."/>
            <person name="Gunsalus K."/>
            <person name="Fitch D.H."/>
            <person name="Piano F."/>
        </authorList>
    </citation>
    <scope>NUCLEOTIDE SEQUENCE [LARGE SCALE GENOMIC DNA]</scope>
    <source>
        <strain evidence="3">PF1309</strain>
    </source>
</reference>
<proteinExistence type="predicted"/>
<feature type="compositionally biased region" description="Acidic residues" evidence="1">
    <location>
        <begin position="398"/>
        <end position="426"/>
    </location>
</feature>
<dbReference type="PROSITE" id="PS50181">
    <property type="entry name" value="FBOX"/>
    <property type="match status" value="1"/>
</dbReference>
<protein>
    <recommendedName>
        <fullName evidence="2">F-box domain-containing protein</fullName>
    </recommendedName>
</protein>
<organism evidence="3 4">
    <name type="scientific">Diploscapter pachys</name>
    <dbReference type="NCBI Taxonomy" id="2018661"/>
    <lineage>
        <taxon>Eukaryota</taxon>
        <taxon>Metazoa</taxon>
        <taxon>Ecdysozoa</taxon>
        <taxon>Nematoda</taxon>
        <taxon>Chromadorea</taxon>
        <taxon>Rhabditida</taxon>
        <taxon>Rhabditina</taxon>
        <taxon>Rhabditomorpha</taxon>
        <taxon>Rhabditoidea</taxon>
        <taxon>Rhabditidae</taxon>
        <taxon>Diploscapter</taxon>
    </lineage>
</organism>
<comment type="caution">
    <text evidence="3">The sequence shown here is derived from an EMBL/GenBank/DDBJ whole genome shotgun (WGS) entry which is preliminary data.</text>
</comment>
<evidence type="ECO:0000259" key="2">
    <source>
        <dbReference type="PROSITE" id="PS50181"/>
    </source>
</evidence>
<dbReference type="InterPro" id="IPR001810">
    <property type="entry name" value="F-box_dom"/>
</dbReference>
<gene>
    <name evidence="3" type="ORF">WR25_16748</name>
</gene>
<name>A0A2A2J678_9BILA</name>
<evidence type="ECO:0000256" key="1">
    <source>
        <dbReference type="SAM" id="MobiDB-lite"/>
    </source>
</evidence>
<dbReference type="EMBL" id="LIAE01010663">
    <property type="protein sequence ID" value="PAV56982.1"/>
    <property type="molecule type" value="Genomic_DNA"/>
</dbReference>
<feature type="region of interest" description="Disordered" evidence="1">
    <location>
        <begin position="389"/>
        <end position="426"/>
    </location>
</feature>
<evidence type="ECO:0000313" key="4">
    <source>
        <dbReference type="Proteomes" id="UP000218231"/>
    </source>
</evidence>
<sequence>MILDELPLELMREVLLDLPTVDIIQTVKCIRRLYHFAKADKALGRRLQNRVFDLRLRPGKYKRCADCGKFVLRLYLDGKFRQANDAAQWKSSNFVFLLKGDCKYDYVDGLTPGIEPSLLNYPSFLYEGHLLGGFENETSFTINNGSLDEAIVNCGKLFNILMKFCVVRKFKLDLENNDYQMWEQMNAFFNANPPDLRIQPCISIPSNINLDDFLTSSIFQNGLAEIAIFTDYHFGRILPNAYHEVFRRTSSVSFFRMDLPYTYKDLFGFFKNTKKLSLRSATHITDRQISQLVQHFYEVKQDEERTFEIMIGKGFLVKDFLRLIPKKAYKLYLKRNGFVGPKRKWIIWAEMTDRFDGRWALMIMAARSYCPFLRIFNMKYLTKDNLIELSNQSGPDQSDSDQSDSDQSDSDQSDSDQSDSDLSDFD</sequence>
<feature type="domain" description="F-box" evidence="2">
    <location>
        <begin position="1"/>
        <end position="47"/>
    </location>
</feature>
<dbReference type="Proteomes" id="UP000218231">
    <property type="component" value="Unassembled WGS sequence"/>
</dbReference>
<keyword evidence="4" id="KW-1185">Reference proteome</keyword>